<keyword evidence="2" id="KW-1185">Reference proteome</keyword>
<dbReference type="EMBL" id="WJBH02000002">
    <property type="protein sequence ID" value="KAI9562502.1"/>
    <property type="molecule type" value="Genomic_DNA"/>
</dbReference>
<dbReference type="AlphaFoldDB" id="A0AAD5PX29"/>
<organism evidence="1 2">
    <name type="scientific">Daphnia sinensis</name>
    <dbReference type="NCBI Taxonomy" id="1820382"/>
    <lineage>
        <taxon>Eukaryota</taxon>
        <taxon>Metazoa</taxon>
        <taxon>Ecdysozoa</taxon>
        <taxon>Arthropoda</taxon>
        <taxon>Crustacea</taxon>
        <taxon>Branchiopoda</taxon>
        <taxon>Diplostraca</taxon>
        <taxon>Cladocera</taxon>
        <taxon>Anomopoda</taxon>
        <taxon>Daphniidae</taxon>
        <taxon>Daphnia</taxon>
        <taxon>Daphnia similis group</taxon>
    </lineage>
</organism>
<proteinExistence type="predicted"/>
<gene>
    <name evidence="1" type="ORF">GHT06_009941</name>
</gene>
<accession>A0AAD5PX29</accession>
<name>A0AAD5PX29_9CRUS</name>
<protein>
    <submittedName>
        <fullName evidence="1">Uncharacterized protein</fullName>
    </submittedName>
</protein>
<evidence type="ECO:0000313" key="1">
    <source>
        <dbReference type="EMBL" id="KAI9562502.1"/>
    </source>
</evidence>
<evidence type="ECO:0000313" key="2">
    <source>
        <dbReference type="Proteomes" id="UP000820818"/>
    </source>
</evidence>
<comment type="caution">
    <text evidence="1">The sequence shown here is derived from an EMBL/GenBank/DDBJ whole genome shotgun (WGS) entry which is preliminary data.</text>
</comment>
<dbReference type="Proteomes" id="UP000820818">
    <property type="component" value="Linkage Group LG2"/>
</dbReference>
<reference evidence="1 2" key="1">
    <citation type="submission" date="2022-05" db="EMBL/GenBank/DDBJ databases">
        <title>A multi-omics perspective on studying reproductive biology in Daphnia sinensis.</title>
        <authorList>
            <person name="Jia J."/>
        </authorList>
    </citation>
    <scope>NUCLEOTIDE SEQUENCE [LARGE SCALE GENOMIC DNA]</scope>
    <source>
        <strain evidence="1 2">WSL</strain>
    </source>
</reference>
<sequence>MTSPTLKDVGHMAKFYGKNFSLWKFGCWVILEHHNLAPIVDGTEKKPVEVKNAEHVVTNQMQIDAWVKQDILARYYLTATIKNQQ</sequence>